<gene>
    <name evidence="1" type="ORF">VFPFJ_03053</name>
</gene>
<comment type="caution">
    <text evidence="1">The sequence shown here is derived from an EMBL/GenBank/DDBJ whole genome shotgun (WGS) entry which is preliminary data.</text>
</comment>
<proteinExistence type="predicted"/>
<organism evidence="1 2">
    <name type="scientific">Purpureocillium lilacinum</name>
    <name type="common">Paecilomyces lilacinus</name>
    <dbReference type="NCBI Taxonomy" id="33203"/>
    <lineage>
        <taxon>Eukaryota</taxon>
        <taxon>Fungi</taxon>
        <taxon>Dikarya</taxon>
        <taxon>Ascomycota</taxon>
        <taxon>Pezizomycotina</taxon>
        <taxon>Sordariomycetes</taxon>
        <taxon>Hypocreomycetidae</taxon>
        <taxon>Hypocreales</taxon>
        <taxon>Ophiocordycipitaceae</taxon>
        <taxon>Purpureocillium</taxon>
    </lineage>
</organism>
<name>A0A179HWZ5_PURLI</name>
<dbReference type="Proteomes" id="UP000078340">
    <property type="component" value="Unassembled WGS sequence"/>
</dbReference>
<reference evidence="1 2" key="1">
    <citation type="submission" date="2016-02" db="EMBL/GenBank/DDBJ databases">
        <title>Biosynthesis of antibiotic leucinostatins and their inhibition on Phytophthora in bio-control Purpureocillium lilacinum.</title>
        <authorList>
            <person name="Wang G."/>
            <person name="Liu Z."/>
            <person name="Lin R."/>
            <person name="Li E."/>
            <person name="Mao Z."/>
            <person name="Ling J."/>
            <person name="Yin W."/>
            <person name="Xie B."/>
        </authorList>
    </citation>
    <scope>NUCLEOTIDE SEQUENCE [LARGE SCALE GENOMIC DNA]</scope>
    <source>
        <strain evidence="1">PLFJ-1</strain>
    </source>
</reference>
<evidence type="ECO:0000313" key="2">
    <source>
        <dbReference type="Proteomes" id="UP000078340"/>
    </source>
</evidence>
<dbReference type="EMBL" id="LSBI01000002">
    <property type="protein sequence ID" value="OAQ93890.1"/>
    <property type="molecule type" value="Genomic_DNA"/>
</dbReference>
<protein>
    <submittedName>
        <fullName evidence="1">Uncharacterized protein</fullName>
    </submittedName>
</protein>
<sequence>MPARGGTQGTQRALSFSFPRRAARTKEFKKTCFWWMPICLPFKGTRGVQSVPVSSLRWERCAAAPAGVALRVAGDVSPGLLIRPHGWHMRKLQIAPAASVLEKKKISSSTQGCRCHAASCEPWPDHRRSQPDTVPKRLPPQAVATCPRCRRCDVLGRPACAAPRPAG</sequence>
<evidence type="ECO:0000313" key="1">
    <source>
        <dbReference type="EMBL" id="OAQ93890.1"/>
    </source>
</evidence>
<accession>A0A179HWZ5</accession>
<dbReference type="AlphaFoldDB" id="A0A179HWZ5"/>